<evidence type="ECO:0000256" key="4">
    <source>
        <dbReference type="ARBA" id="ARBA00023125"/>
    </source>
</evidence>
<keyword evidence="6" id="KW-0175">Coiled coil</keyword>
<feature type="binding site" evidence="5">
    <location>
        <begin position="972"/>
        <end position="979"/>
    </location>
    <ligand>
        <name>ATP</name>
        <dbReference type="ChEBI" id="CHEBI:30616"/>
    </ligand>
</feature>
<protein>
    <recommendedName>
        <fullName evidence="7">FtsK domain-containing protein</fullName>
    </recommendedName>
</protein>
<proteinExistence type="inferred from homology"/>
<evidence type="ECO:0000256" key="1">
    <source>
        <dbReference type="ARBA" id="ARBA00006474"/>
    </source>
</evidence>
<name>A0A8J2BMB9_9BACT</name>
<dbReference type="InterPro" id="IPR050206">
    <property type="entry name" value="FtsK/SpoIIIE/SftA"/>
</dbReference>
<evidence type="ECO:0000313" key="9">
    <source>
        <dbReference type="Proteomes" id="UP000663859"/>
    </source>
</evidence>
<comment type="similarity">
    <text evidence="1">Belongs to the FtsK/SpoIIIE/SftA family.</text>
</comment>
<evidence type="ECO:0000256" key="3">
    <source>
        <dbReference type="ARBA" id="ARBA00022840"/>
    </source>
</evidence>
<keyword evidence="9" id="KW-1185">Reference proteome</keyword>
<dbReference type="CDD" id="cd01127">
    <property type="entry name" value="TrwB_TraG_TraD_VirD4"/>
    <property type="match status" value="1"/>
</dbReference>
<dbReference type="Pfam" id="PF17854">
    <property type="entry name" value="FtsK_alpha"/>
    <property type="match status" value="1"/>
</dbReference>
<dbReference type="EMBL" id="CAJNOB010000071">
    <property type="protein sequence ID" value="CAF0705327.1"/>
    <property type="molecule type" value="Genomic_DNA"/>
</dbReference>
<evidence type="ECO:0000256" key="6">
    <source>
        <dbReference type="SAM" id="Coils"/>
    </source>
</evidence>
<dbReference type="InterPro" id="IPR027417">
    <property type="entry name" value="P-loop_NTPase"/>
</dbReference>
<sequence>MNPFFSQRVDDPWEIEPAVPGLNDLPLHTIVSFFSQLKPGQRLGRALVVVSPESGYGKSHLIGRLFQELRGRAIRVCLRPFEAPERCWERILDRILAELARIDPTAARPGRTQLAQFAALTIGHLAADLLEQKLVTEIALPARWRSHFADLCVLLRTDPLSLWEGPDSESWTEWISRPDISSCFLMGLWTREIELSSRNPHSWIKVFLGYLSHAGDPYRRRLCIEWIRATSLDPEEIAFLRLSPDDVPVAECPVEESDERAKERILDLCRLARFSWPFVFCFDQTEAFAQEPKWAARFGYVVAELVDQAPNLMIVIAANQEPWEKRILPWMEGAYSRRMYLSPDLHLSGVNENQAHLFLQNRLRRAGVDSERAERFLGGEWFSELFRKAKMIGIGRLLQEAEKQWDRKPRTLSQCYEEILDRMKQERPPFDLDALQWIVREGGHSLPSWETEEPYPGRKKHLLLRWKGRGTSVGFGLERSSNWRRWEAIAREAMEEAKRPTGCQRLIFLRSFDEPAVPGERWKSKETIDVAASRGPLRIVVLKEDVWLEFAALHHLYTKVLEGDLEFSRDETLALVREKLRPWAEKLVAGVGSQEVGTDLERTGRSQEVWQVLNVSELVKGCLRETHGSPWDARERGEIFHKIVGKFIQWLFRVDPDPQDPETYWRVQWDLAKSELTKANVAQDVEEVSRIEAALRQFHTNLKRLATSAGVSAWKELFEGTEIPVSGTFLLQSGRYVRIEGRVDTLRRHPKEGRQLVDYKLCGPSSSPRDLLQLAIYAELLAQDAKTRSFSGILEYYTPALIERKVSREELHAIFTEHVSPVLENIAKESRAARPQAELDTYIKETSRKLEQFYAHHGLAVSCAWTNTIRAPQVLRFRLSCPPGVRVEKLRSLASTLRVQLSLDFEPLIEPAAGFIAVNLPNPHPFLLPWEDAYRRMPEGLALPLLLGQTIEGEILARDLADPNTPHVLVAGASGSGKSMLLKCIVATLCKALSPERLELLLIDPKMTTFRPWEETPYLRDRGLLTEMDKTLEALKETVDEMDQRYQILCRERFESINQRIAAGKTDIPYRVIVFDEFADWLLKARRVKQQFEDRIARIAQKGRGAGIHLILATQRPEKNVVTGLIRANLPVRICFRVSSSKDSEIALGKGGGEKLFGKGDLFCNLGPGGNFIRAQAPFLDT</sequence>
<dbReference type="InterPro" id="IPR003593">
    <property type="entry name" value="AAA+_ATPase"/>
</dbReference>
<evidence type="ECO:0000259" key="7">
    <source>
        <dbReference type="PROSITE" id="PS50901"/>
    </source>
</evidence>
<dbReference type="Pfam" id="PF01580">
    <property type="entry name" value="FtsK_SpoIIIE"/>
    <property type="match status" value="1"/>
</dbReference>
<dbReference type="Proteomes" id="UP000663859">
    <property type="component" value="Unassembled WGS sequence"/>
</dbReference>
<dbReference type="AlphaFoldDB" id="A0A8J2BMB9"/>
<reference evidence="8" key="1">
    <citation type="submission" date="2021-02" db="EMBL/GenBank/DDBJ databases">
        <authorList>
            <person name="Cremers G."/>
            <person name="Picone N."/>
        </authorList>
    </citation>
    <scope>NUCLEOTIDE SEQUENCE</scope>
    <source>
        <strain evidence="8">PQ17</strain>
    </source>
</reference>
<dbReference type="InterPro" id="IPR041027">
    <property type="entry name" value="FtsK_alpha"/>
</dbReference>
<keyword evidence="2 5" id="KW-0547">Nucleotide-binding</keyword>
<comment type="caution">
    <text evidence="8">The sequence shown here is derived from an EMBL/GenBank/DDBJ whole genome shotgun (WGS) entry which is preliminary data.</text>
</comment>
<gene>
    <name evidence="8" type="ORF">MPNT_90062</name>
</gene>
<dbReference type="SUPFAM" id="SSF52540">
    <property type="entry name" value="P-loop containing nucleoside triphosphate hydrolases"/>
    <property type="match status" value="1"/>
</dbReference>
<dbReference type="InterPro" id="IPR011604">
    <property type="entry name" value="PDDEXK-like_dom_sf"/>
</dbReference>
<dbReference type="PANTHER" id="PTHR22683:SF41">
    <property type="entry name" value="DNA TRANSLOCASE FTSK"/>
    <property type="match status" value="1"/>
</dbReference>
<dbReference type="GO" id="GO:0003677">
    <property type="term" value="F:DNA binding"/>
    <property type="evidence" value="ECO:0007669"/>
    <property type="project" value="UniProtKB-KW"/>
</dbReference>
<dbReference type="InterPro" id="IPR002543">
    <property type="entry name" value="FtsK_dom"/>
</dbReference>
<organism evidence="8 9">
    <name type="scientific">Candidatus Methylacidithermus pantelleriae</name>
    <dbReference type="NCBI Taxonomy" id="2744239"/>
    <lineage>
        <taxon>Bacteria</taxon>
        <taxon>Pseudomonadati</taxon>
        <taxon>Verrucomicrobiota</taxon>
        <taxon>Methylacidiphilae</taxon>
        <taxon>Methylacidiphilales</taxon>
        <taxon>Methylacidiphilaceae</taxon>
        <taxon>Candidatus Methylacidithermus</taxon>
    </lineage>
</organism>
<dbReference type="PROSITE" id="PS50901">
    <property type="entry name" value="FTSK"/>
    <property type="match status" value="1"/>
</dbReference>
<dbReference type="Gene3D" id="3.40.50.300">
    <property type="entry name" value="P-loop containing nucleotide triphosphate hydrolases"/>
    <property type="match status" value="1"/>
</dbReference>
<keyword evidence="3 5" id="KW-0067">ATP-binding</keyword>
<feature type="domain" description="FtsK" evidence="7">
    <location>
        <begin position="952"/>
        <end position="1145"/>
    </location>
</feature>
<dbReference type="RefSeq" id="WP_174582652.1">
    <property type="nucleotide sequence ID" value="NZ_CAJNOB010000071.1"/>
</dbReference>
<feature type="coiled-coil region" evidence="6">
    <location>
        <begin position="1025"/>
        <end position="1052"/>
    </location>
</feature>
<dbReference type="SMART" id="SM00382">
    <property type="entry name" value="AAA"/>
    <property type="match status" value="1"/>
</dbReference>
<accession>A0A8J2BMB9</accession>
<evidence type="ECO:0000256" key="5">
    <source>
        <dbReference type="PROSITE-ProRule" id="PRU00289"/>
    </source>
</evidence>
<evidence type="ECO:0000256" key="2">
    <source>
        <dbReference type="ARBA" id="ARBA00022741"/>
    </source>
</evidence>
<evidence type="ECO:0000313" key="8">
    <source>
        <dbReference type="EMBL" id="CAF0705327.1"/>
    </source>
</evidence>
<keyword evidence="4" id="KW-0238">DNA-binding</keyword>
<dbReference type="GO" id="GO:0005524">
    <property type="term" value="F:ATP binding"/>
    <property type="evidence" value="ECO:0007669"/>
    <property type="project" value="UniProtKB-UniRule"/>
</dbReference>
<dbReference type="Gene3D" id="3.90.320.10">
    <property type="match status" value="1"/>
</dbReference>
<dbReference type="PANTHER" id="PTHR22683">
    <property type="entry name" value="SPORULATION PROTEIN RELATED"/>
    <property type="match status" value="1"/>
</dbReference>